<accession>A0ABW8KFP9</accession>
<keyword evidence="9" id="KW-1185">Reference proteome</keyword>
<proteinExistence type="predicted"/>
<organism evidence="8 9">
    <name type="scientific">Dyella agri</name>
    <dbReference type="NCBI Taxonomy" id="1926869"/>
    <lineage>
        <taxon>Bacteria</taxon>
        <taxon>Pseudomonadati</taxon>
        <taxon>Pseudomonadota</taxon>
        <taxon>Gammaproteobacteria</taxon>
        <taxon>Lysobacterales</taxon>
        <taxon>Rhodanobacteraceae</taxon>
        <taxon>Dyella</taxon>
    </lineage>
</organism>
<dbReference type="Pfam" id="PF00691">
    <property type="entry name" value="OmpA"/>
    <property type="match status" value="1"/>
</dbReference>
<reference evidence="8 9" key="1">
    <citation type="submission" date="2020-10" db="EMBL/GenBank/DDBJ databases">
        <title>Phylogeny of dyella-like bacteria.</title>
        <authorList>
            <person name="Fu J."/>
        </authorList>
    </citation>
    <scope>NUCLEOTIDE SEQUENCE [LARGE SCALE GENOMIC DNA]</scope>
    <source>
        <strain evidence="8 9">DKC-1</strain>
    </source>
</reference>
<dbReference type="InterPro" id="IPR036737">
    <property type="entry name" value="OmpA-like_sf"/>
</dbReference>
<protein>
    <submittedName>
        <fullName evidence="8">OmpA family protein</fullName>
    </submittedName>
</protein>
<evidence type="ECO:0000256" key="1">
    <source>
        <dbReference type="ARBA" id="ARBA00004442"/>
    </source>
</evidence>
<name>A0ABW8KFP9_9GAMM</name>
<evidence type="ECO:0000313" key="9">
    <source>
        <dbReference type="Proteomes" id="UP001620397"/>
    </source>
</evidence>
<dbReference type="RefSeq" id="WP_404536457.1">
    <property type="nucleotide sequence ID" value="NZ_JADIKL010000002.1"/>
</dbReference>
<dbReference type="Gene3D" id="3.30.1330.60">
    <property type="entry name" value="OmpA-like domain"/>
    <property type="match status" value="1"/>
</dbReference>
<dbReference type="SUPFAM" id="SSF103088">
    <property type="entry name" value="OmpA-like"/>
    <property type="match status" value="1"/>
</dbReference>
<dbReference type="EMBL" id="JADIKL010000002">
    <property type="protein sequence ID" value="MFK2929967.1"/>
    <property type="molecule type" value="Genomic_DNA"/>
</dbReference>
<feature type="coiled-coil region" evidence="5">
    <location>
        <begin position="29"/>
        <end position="56"/>
    </location>
</feature>
<evidence type="ECO:0000256" key="4">
    <source>
        <dbReference type="PROSITE-ProRule" id="PRU00473"/>
    </source>
</evidence>
<feature type="compositionally biased region" description="Basic and acidic residues" evidence="6">
    <location>
        <begin position="171"/>
        <end position="181"/>
    </location>
</feature>
<sequence>MNIRTPRIAVLAASILAVGLAGCSQYVKRDELNAAVQQLQQKQQDQQQQIDDIKQQMQSQFSKYDTQITAMQGRVSVDTVAHFAFNSADLSDQDKPALQNFAQTISKYHPNVLITVEGFADPAGSHAYNRKLGMERAKAVRDFLVASGINADQLRTVSYGSAGNRQVVKGASHDRGADNRRASLTVDSTGAGATASAAS</sequence>
<gene>
    <name evidence="8" type="ORF">ISP14_04095</name>
</gene>
<evidence type="ECO:0000259" key="7">
    <source>
        <dbReference type="PROSITE" id="PS51123"/>
    </source>
</evidence>
<dbReference type="Proteomes" id="UP001620397">
    <property type="component" value="Unassembled WGS sequence"/>
</dbReference>
<feature type="region of interest" description="Disordered" evidence="6">
    <location>
        <begin position="169"/>
        <end position="199"/>
    </location>
</feature>
<dbReference type="InterPro" id="IPR006664">
    <property type="entry name" value="OMP_bac"/>
</dbReference>
<comment type="subcellular location">
    <subcellularLocation>
        <location evidence="1">Cell outer membrane</location>
    </subcellularLocation>
</comment>
<evidence type="ECO:0000256" key="6">
    <source>
        <dbReference type="SAM" id="MobiDB-lite"/>
    </source>
</evidence>
<keyword evidence="5" id="KW-0175">Coiled coil</keyword>
<evidence type="ECO:0000256" key="3">
    <source>
        <dbReference type="ARBA" id="ARBA00023237"/>
    </source>
</evidence>
<dbReference type="InterPro" id="IPR050330">
    <property type="entry name" value="Bact_OuterMem_StrucFunc"/>
</dbReference>
<keyword evidence="2 4" id="KW-0472">Membrane</keyword>
<evidence type="ECO:0000256" key="5">
    <source>
        <dbReference type="SAM" id="Coils"/>
    </source>
</evidence>
<dbReference type="CDD" id="cd07185">
    <property type="entry name" value="OmpA_C-like"/>
    <property type="match status" value="1"/>
</dbReference>
<dbReference type="PANTHER" id="PTHR30329:SF21">
    <property type="entry name" value="LIPOPROTEIN YIAD-RELATED"/>
    <property type="match status" value="1"/>
</dbReference>
<dbReference type="PROSITE" id="PS51123">
    <property type="entry name" value="OMPA_2"/>
    <property type="match status" value="1"/>
</dbReference>
<evidence type="ECO:0000313" key="8">
    <source>
        <dbReference type="EMBL" id="MFK2929967.1"/>
    </source>
</evidence>
<evidence type="ECO:0000256" key="2">
    <source>
        <dbReference type="ARBA" id="ARBA00023136"/>
    </source>
</evidence>
<dbReference type="PROSITE" id="PS51257">
    <property type="entry name" value="PROKAR_LIPOPROTEIN"/>
    <property type="match status" value="1"/>
</dbReference>
<dbReference type="InterPro" id="IPR006665">
    <property type="entry name" value="OmpA-like"/>
</dbReference>
<dbReference type="PANTHER" id="PTHR30329">
    <property type="entry name" value="STATOR ELEMENT OF FLAGELLAR MOTOR COMPLEX"/>
    <property type="match status" value="1"/>
</dbReference>
<dbReference type="PRINTS" id="PR01021">
    <property type="entry name" value="OMPADOMAIN"/>
</dbReference>
<comment type="caution">
    <text evidence="8">The sequence shown here is derived from an EMBL/GenBank/DDBJ whole genome shotgun (WGS) entry which is preliminary data.</text>
</comment>
<feature type="compositionally biased region" description="Low complexity" evidence="6">
    <location>
        <begin position="188"/>
        <end position="199"/>
    </location>
</feature>
<keyword evidence="3" id="KW-0998">Cell outer membrane</keyword>
<feature type="domain" description="OmpA-like" evidence="7">
    <location>
        <begin position="70"/>
        <end position="190"/>
    </location>
</feature>